<reference evidence="1 2" key="1">
    <citation type="submission" date="2022-04" db="EMBL/GenBank/DDBJ databases">
        <title>Diverse halophilic archaea isolated from saline environments.</title>
        <authorList>
            <person name="Cui H.-L."/>
        </authorList>
    </citation>
    <scope>NUCLEOTIDE SEQUENCE [LARGE SCALE GENOMIC DNA]</scope>
    <source>
        <strain evidence="1 2">XZYJT49</strain>
    </source>
</reference>
<keyword evidence="2" id="KW-1185">Reference proteome</keyword>
<sequence>MKRRQLLKGVGASGVASLAVGSAAARRPNSRVTDDDLDVLRVVRDGDVVRTFEDPSVEDLDRIHEQVEDDDRLVNQDDCCIAKCESDCCAHRCCLTGGTC</sequence>
<dbReference type="EMBL" id="CP096659">
    <property type="protein sequence ID" value="UPV74159.1"/>
    <property type="molecule type" value="Genomic_DNA"/>
</dbReference>
<proteinExistence type="predicted"/>
<dbReference type="AlphaFoldDB" id="A0A8U0HTH6"/>
<dbReference type="GeneID" id="72186866"/>
<organism evidence="1 2">
    <name type="scientific">Halorussus limi</name>
    <dbReference type="NCBI Taxonomy" id="2938695"/>
    <lineage>
        <taxon>Archaea</taxon>
        <taxon>Methanobacteriati</taxon>
        <taxon>Methanobacteriota</taxon>
        <taxon>Stenosarchaea group</taxon>
        <taxon>Halobacteria</taxon>
        <taxon>Halobacteriales</taxon>
        <taxon>Haladaptataceae</taxon>
        <taxon>Halorussus</taxon>
    </lineage>
</organism>
<protein>
    <submittedName>
        <fullName evidence="1">Uncharacterized protein</fullName>
    </submittedName>
</protein>
<accession>A0A8U0HTH6</accession>
<dbReference type="RefSeq" id="WP_248650206.1">
    <property type="nucleotide sequence ID" value="NZ_CP096659.1"/>
</dbReference>
<evidence type="ECO:0000313" key="1">
    <source>
        <dbReference type="EMBL" id="UPV74159.1"/>
    </source>
</evidence>
<name>A0A8U0HTH6_9EURY</name>
<gene>
    <name evidence="1" type="ORF">M0R89_16665</name>
</gene>
<dbReference type="KEGG" id="halx:M0R89_16665"/>
<evidence type="ECO:0000313" key="2">
    <source>
        <dbReference type="Proteomes" id="UP000830729"/>
    </source>
</evidence>
<dbReference type="Proteomes" id="UP000830729">
    <property type="component" value="Chromosome"/>
</dbReference>